<dbReference type="SUPFAM" id="SSF56925">
    <property type="entry name" value="OMPA-like"/>
    <property type="match status" value="1"/>
</dbReference>
<evidence type="ECO:0000259" key="6">
    <source>
        <dbReference type="Pfam" id="PF13505"/>
    </source>
</evidence>
<dbReference type="InterPro" id="IPR027385">
    <property type="entry name" value="Beta-barrel_OMP"/>
</dbReference>
<evidence type="ECO:0000256" key="3">
    <source>
        <dbReference type="ARBA" id="ARBA00023136"/>
    </source>
</evidence>
<proteinExistence type="inferred from homology"/>
<evidence type="ECO:0000256" key="2">
    <source>
        <dbReference type="ARBA" id="ARBA00022729"/>
    </source>
</evidence>
<evidence type="ECO:0000313" key="7">
    <source>
        <dbReference type="EMBL" id="UUL82297.1"/>
    </source>
</evidence>
<dbReference type="Gene3D" id="2.40.160.20">
    <property type="match status" value="1"/>
</dbReference>
<dbReference type="PANTHER" id="PTHR34001">
    <property type="entry name" value="BLL7405 PROTEIN"/>
    <property type="match status" value="1"/>
</dbReference>
<dbReference type="InterPro" id="IPR051692">
    <property type="entry name" value="OMP-like"/>
</dbReference>
<keyword evidence="2 5" id="KW-0732">Signal</keyword>
<sequence>MRYAIAAALVASTALAAPAFAQEVNPVFTGPRIAVLGGYDGIQPGSSNDADVEGIDQTVDGFLYGVEAGYDIALGGALVGAEVELTDSTGKVETARVNPNTFGFGEVSTGRDIYLGLRAGVLATPETLIYAKGGYTNARLNLLGSDGTTEFDENFELDGFRVGAGVERAIGTNAFAKVEYRYSNYSNANFEYANGATTSDFDIDTDRHQVVAGVGMRF</sequence>
<feature type="chain" id="PRO_5046289146" evidence="5">
    <location>
        <begin position="22"/>
        <end position="218"/>
    </location>
</feature>
<feature type="domain" description="Outer membrane protein beta-barrel" evidence="6">
    <location>
        <begin position="7"/>
        <end position="218"/>
    </location>
</feature>
<name>A0ABY5L774_9SPHN</name>
<evidence type="ECO:0000256" key="4">
    <source>
        <dbReference type="ARBA" id="ARBA00038306"/>
    </source>
</evidence>
<dbReference type="PANTHER" id="PTHR34001:SF3">
    <property type="entry name" value="BLL7405 PROTEIN"/>
    <property type="match status" value="1"/>
</dbReference>
<gene>
    <name evidence="7" type="ORF">NMP03_14100</name>
</gene>
<keyword evidence="3" id="KW-0472">Membrane</keyword>
<evidence type="ECO:0000313" key="8">
    <source>
        <dbReference type="Proteomes" id="UP001058533"/>
    </source>
</evidence>
<dbReference type="RefSeq" id="WP_256506101.1">
    <property type="nucleotide sequence ID" value="NZ_CP101740.1"/>
</dbReference>
<evidence type="ECO:0000256" key="5">
    <source>
        <dbReference type="SAM" id="SignalP"/>
    </source>
</evidence>
<comment type="similarity">
    <text evidence="4">Belongs to the Omp25/RopB family.</text>
</comment>
<dbReference type="EMBL" id="CP101740">
    <property type="protein sequence ID" value="UUL82297.1"/>
    <property type="molecule type" value="Genomic_DNA"/>
</dbReference>
<protein>
    <submittedName>
        <fullName evidence="7">Outer membrane beta-barrel protein</fullName>
    </submittedName>
</protein>
<evidence type="ECO:0000256" key="1">
    <source>
        <dbReference type="ARBA" id="ARBA00004370"/>
    </source>
</evidence>
<dbReference type="Proteomes" id="UP001058533">
    <property type="component" value="Chromosome"/>
</dbReference>
<comment type="subcellular location">
    <subcellularLocation>
        <location evidence="1">Membrane</location>
    </subcellularLocation>
</comment>
<keyword evidence="8" id="KW-1185">Reference proteome</keyword>
<accession>A0ABY5L774</accession>
<organism evidence="7 8">
    <name type="scientific">Sphingomonas qomolangmaensis</name>
    <dbReference type="NCBI Taxonomy" id="2918765"/>
    <lineage>
        <taxon>Bacteria</taxon>
        <taxon>Pseudomonadati</taxon>
        <taxon>Pseudomonadota</taxon>
        <taxon>Alphaproteobacteria</taxon>
        <taxon>Sphingomonadales</taxon>
        <taxon>Sphingomonadaceae</taxon>
        <taxon>Sphingomonas</taxon>
    </lineage>
</organism>
<dbReference type="Pfam" id="PF13505">
    <property type="entry name" value="OMP_b-brl"/>
    <property type="match status" value="1"/>
</dbReference>
<reference evidence="7" key="1">
    <citation type="submission" date="2022-07" db="EMBL/GenBank/DDBJ databases">
        <title>Sphingomonas sp. nov., a novel bacterium isolated from the north slope of the Mount Everest.</title>
        <authorList>
            <person name="Cui X."/>
            <person name="Liu Y."/>
        </authorList>
    </citation>
    <scope>NUCLEOTIDE SEQUENCE</scope>
    <source>
        <strain evidence="7">S5-59</strain>
    </source>
</reference>
<dbReference type="InterPro" id="IPR011250">
    <property type="entry name" value="OMP/PagP_B-barrel"/>
</dbReference>
<feature type="signal peptide" evidence="5">
    <location>
        <begin position="1"/>
        <end position="21"/>
    </location>
</feature>